<reference evidence="1 2" key="1">
    <citation type="submission" date="2024-07" db="EMBL/GenBank/DDBJ databases">
        <title>The genome sequence of type strain Sediminicola luteus GDMCC 1.2596T.</title>
        <authorList>
            <person name="Liu Y."/>
        </authorList>
    </citation>
    <scope>NUCLEOTIDE SEQUENCE [LARGE SCALE GENOMIC DNA]</scope>
    <source>
        <strain evidence="1 2">GDMCC 1.2596</strain>
    </source>
</reference>
<dbReference type="EMBL" id="JBEWYP010000006">
    <property type="protein sequence ID" value="MET7030078.1"/>
    <property type="molecule type" value="Genomic_DNA"/>
</dbReference>
<dbReference type="RefSeq" id="WP_354618869.1">
    <property type="nucleotide sequence ID" value="NZ_JBEWYP010000006.1"/>
</dbReference>
<keyword evidence="2" id="KW-1185">Reference proteome</keyword>
<accession>A0ABV2TXS7</accession>
<dbReference type="Proteomes" id="UP001549773">
    <property type="component" value="Unassembled WGS sequence"/>
</dbReference>
<gene>
    <name evidence="1" type="ORF">ABXZ32_11765</name>
</gene>
<comment type="caution">
    <text evidence="1">The sequence shown here is derived from an EMBL/GenBank/DDBJ whole genome shotgun (WGS) entry which is preliminary data.</text>
</comment>
<protein>
    <recommendedName>
        <fullName evidence="3">Glycosyl transferase family 11</fullName>
    </recommendedName>
</protein>
<evidence type="ECO:0000313" key="1">
    <source>
        <dbReference type="EMBL" id="MET7030078.1"/>
    </source>
</evidence>
<proteinExistence type="predicted"/>
<organism evidence="1 2">
    <name type="scientific">Sediminicola luteus</name>
    <dbReference type="NCBI Taxonomy" id="319238"/>
    <lineage>
        <taxon>Bacteria</taxon>
        <taxon>Pseudomonadati</taxon>
        <taxon>Bacteroidota</taxon>
        <taxon>Flavobacteriia</taxon>
        <taxon>Flavobacteriales</taxon>
        <taxon>Flavobacteriaceae</taxon>
        <taxon>Sediminicola</taxon>
    </lineage>
</organism>
<evidence type="ECO:0000313" key="2">
    <source>
        <dbReference type="Proteomes" id="UP001549773"/>
    </source>
</evidence>
<name>A0ABV2TXS7_9FLAO</name>
<evidence type="ECO:0008006" key="3">
    <source>
        <dbReference type="Google" id="ProtNLM"/>
    </source>
</evidence>
<sequence>MEGIDHLKRKIWEKLVRRTKQSKLYFCIYKSYWHLMLRGDLDREDNLNYFTALPNSGAGIGHQMANWIAGLWFAKKLDLRFAHSPFPNPIWEYFLGFGEEEITADVLIKNHGYKKIKLPLFDENKKDEIALIKNIINSYQNKKVVFFAEQDQYYGDQFGVMVTLKQKFHNAKARQFDHVIYSKDHFNIAIHVRRGDITIGQLNKNPNLLMRWQDNDFFTNALDNAIKKVSSEKPIRIFLFSQGNIEDFKEFEKYKCITYCLDMNAKDSFLHMVYADMLITSKSSFSYKPALLNKGIIVSAKNFWHGYPKDENWLLTDDKGFFI</sequence>